<dbReference type="RefSeq" id="WP_319286885.1">
    <property type="nucleotide sequence ID" value="NZ_JBHTCK010000009.1"/>
</dbReference>
<feature type="region of interest" description="Disordered" evidence="1">
    <location>
        <begin position="1"/>
        <end position="43"/>
    </location>
</feature>
<sequence>MHLAGLTEADTGLDAVPKTEETAMRDTREAREAPGAAARQVRR</sequence>
<reference evidence="3" key="1">
    <citation type="journal article" date="2019" name="Int. J. Syst. Evol. Microbiol.">
        <title>The Global Catalogue of Microorganisms (GCM) 10K type strain sequencing project: providing services to taxonomists for standard genome sequencing and annotation.</title>
        <authorList>
            <consortium name="The Broad Institute Genomics Platform"/>
            <consortium name="The Broad Institute Genome Sequencing Center for Infectious Disease"/>
            <person name="Wu L."/>
            <person name="Ma J."/>
        </authorList>
    </citation>
    <scope>NUCLEOTIDE SEQUENCE [LARGE SCALE GENOMIC DNA]</scope>
    <source>
        <strain evidence="3">ICMP 19430</strain>
    </source>
</reference>
<proteinExistence type="predicted"/>
<dbReference type="Proteomes" id="UP001596509">
    <property type="component" value="Unassembled WGS sequence"/>
</dbReference>
<dbReference type="EMBL" id="JBHTCK010000009">
    <property type="protein sequence ID" value="MFC7354433.1"/>
    <property type="molecule type" value="Genomic_DNA"/>
</dbReference>
<accession>A0ABW2MLI3</accession>
<organism evidence="2 3">
    <name type="scientific">Streptomyces caviscabies</name>
    <dbReference type="NCBI Taxonomy" id="90079"/>
    <lineage>
        <taxon>Bacteria</taxon>
        <taxon>Bacillati</taxon>
        <taxon>Actinomycetota</taxon>
        <taxon>Actinomycetes</taxon>
        <taxon>Kitasatosporales</taxon>
        <taxon>Streptomycetaceae</taxon>
        <taxon>Streptomyces</taxon>
    </lineage>
</organism>
<feature type="compositionally biased region" description="Low complexity" evidence="1">
    <location>
        <begin position="33"/>
        <end position="43"/>
    </location>
</feature>
<keyword evidence="3" id="KW-1185">Reference proteome</keyword>
<evidence type="ECO:0000313" key="3">
    <source>
        <dbReference type="Proteomes" id="UP001596509"/>
    </source>
</evidence>
<name>A0ABW2MLI3_9ACTN</name>
<evidence type="ECO:0000313" key="2">
    <source>
        <dbReference type="EMBL" id="MFC7354433.1"/>
    </source>
</evidence>
<feature type="compositionally biased region" description="Basic and acidic residues" evidence="1">
    <location>
        <begin position="17"/>
        <end position="32"/>
    </location>
</feature>
<protein>
    <submittedName>
        <fullName evidence="2">Uncharacterized protein</fullName>
    </submittedName>
</protein>
<gene>
    <name evidence="2" type="ORF">ACFQW9_27650</name>
</gene>
<evidence type="ECO:0000256" key="1">
    <source>
        <dbReference type="SAM" id="MobiDB-lite"/>
    </source>
</evidence>
<comment type="caution">
    <text evidence="2">The sequence shown here is derived from an EMBL/GenBank/DDBJ whole genome shotgun (WGS) entry which is preliminary data.</text>
</comment>